<evidence type="ECO:0000256" key="5">
    <source>
        <dbReference type="HAMAP-Rule" id="MF_00900"/>
    </source>
</evidence>
<gene>
    <name evidence="9" type="primary">hflX_3</name>
    <name evidence="5" type="synonym">hflX</name>
    <name evidence="9" type="ORF">GCM10019016_088260</name>
</gene>
<feature type="compositionally biased region" description="Basic and acidic residues" evidence="7">
    <location>
        <begin position="11"/>
        <end position="20"/>
    </location>
</feature>
<accession>A0ABP6U2X6</accession>
<dbReference type="InterPro" id="IPR027417">
    <property type="entry name" value="P-loop_NTPase"/>
</dbReference>
<evidence type="ECO:0000313" key="10">
    <source>
        <dbReference type="Proteomes" id="UP001501455"/>
    </source>
</evidence>
<dbReference type="PRINTS" id="PR00326">
    <property type="entry name" value="GTP1OBG"/>
</dbReference>
<keyword evidence="5" id="KW-0963">Cytoplasm</keyword>
<evidence type="ECO:0000256" key="4">
    <source>
        <dbReference type="ARBA" id="ARBA00023134"/>
    </source>
</evidence>
<dbReference type="Pfam" id="PF16360">
    <property type="entry name" value="GTP-bdg_M"/>
    <property type="match status" value="1"/>
</dbReference>
<dbReference type="PIRSF" id="PIRSF006809">
    <property type="entry name" value="GTP-binding_hflX_prd"/>
    <property type="match status" value="1"/>
</dbReference>
<keyword evidence="3" id="KW-0460">Magnesium</keyword>
<dbReference type="Pfam" id="PF13167">
    <property type="entry name" value="GTP-bdg_N"/>
    <property type="match status" value="1"/>
</dbReference>
<dbReference type="Pfam" id="PF01926">
    <property type="entry name" value="MMR_HSR1"/>
    <property type="match status" value="1"/>
</dbReference>
<dbReference type="RefSeq" id="WP_345582781.1">
    <property type="nucleotide sequence ID" value="NZ_BAAAXF010000060.1"/>
</dbReference>
<dbReference type="InterPro" id="IPR030394">
    <property type="entry name" value="G_HFLX_dom"/>
</dbReference>
<protein>
    <recommendedName>
        <fullName evidence="5">GTPase HflX</fullName>
    </recommendedName>
    <alternativeName>
        <fullName evidence="5">GTP-binding protein HflX</fullName>
    </alternativeName>
</protein>
<feature type="coiled-coil region" evidence="6">
    <location>
        <begin position="183"/>
        <end position="210"/>
    </location>
</feature>
<comment type="caution">
    <text evidence="9">The sequence shown here is derived from an EMBL/GenBank/DDBJ whole genome shotgun (WGS) entry which is preliminary data.</text>
</comment>
<evidence type="ECO:0000256" key="7">
    <source>
        <dbReference type="SAM" id="MobiDB-lite"/>
    </source>
</evidence>
<evidence type="ECO:0000313" key="9">
    <source>
        <dbReference type="EMBL" id="GAA3501719.1"/>
    </source>
</evidence>
<dbReference type="Proteomes" id="UP001501455">
    <property type="component" value="Unassembled WGS sequence"/>
</dbReference>
<dbReference type="NCBIfam" id="TIGR03156">
    <property type="entry name" value="GTP_HflX"/>
    <property type="match status" value="1"/>
</dbReference>
<feature type="region of interest" description="Disordered" evidence="7">
    <location>
        <begin position="1"/>
        <end position="20"/>
    </location>
</feature>
<dbReference type="PROSITE" id="PS51705">
    <property type="entry name" value="G_HFLX"/>
    <property type="match status" value="1"/>
</dbReference>
<dbReference type="InterPro" id="IPR006073">
    <property type="entry name" value="GTP-bd"/>
</dbReference>
<proteinExistence type="inferred from homology"/>
<comment type="subcellular location">
    <subcellularLocation>
        <location evidence="5">Cytoplasm</location>
    </subcellularLocation>
    <text evidence="5">May associate with membranes.</text>
</comment>
<organism evidence="9 10">
    <name type="scientific">Streptomyces prasinosporus</name>
    <dbReference type="NCBI Taxonomy" id="68256"/>
    <lineage>
        <taxon>Bacteria</taxon>
        <taxon>Bacillati</taxon>
        <taxon>Actinomycetota</taxon>
        <taxon>Actinomycetes</taxon>
        <taxon>Kitasatosporales</taxon>
        <taxon>Streptomycetaceae</taxon>
        <taxon>Streptomyces</taxon>
        <taxon>Streptomyces albogriseolus group</taxon>
    </lineage>
</organism>
<dbReference type="Gene3D" id="3.40.50.11060">
    <property type="entry name" value="GTPase HflX, N-terminal domain"/>
    <property type="match status" value="1"/>
</dbReference>
<keyword evidence="2 5" id="KW-0547">Nucleotide-binding</keyword>
<feature type="domain" description="Hflx-type G" evidence="8">
    <location>
        <begin position="224"/>
        <end position="389"/>
    </location>
</feature>
<keyword evidence="4 5" id="KW-0342">GTP-binding</keyword>
<dbReference type="InterPro" id="IPR016496">
    <property type="entry name" value="GTPase_HflX"/>
</dbReference>
<reference evidence="10" key="1">
    <citation type="journal article" date="2019" name="Int. J. Syst. Evol. Microbiol.">
        <title>The Global Catalogue of Microorganisms (GCM) 10K type strain sequencing project: providing services to taxonomists for standard genome sequencing and annotation.</title>
        <authorList>
            <consortium name="The Broad Institute Genomics Platform"/>
            <consortium name="The Broad Institute Genome Sequencing Center for Infectious Disease"/>
            <person name="Wu L."/>
            <person name="Ma J."/>
        </authorList>
    </citation>
    <scope>NUCLEOTIDE SEQUENCE [LARGE SCALE GENOMIC DNA]</scope>
    <source>
        <strain evidence="10">JCM 4816</strain>
    </source>
</reference>
<name>A0ABP6U2X6_9ACTN</name>
<keyword evidence="6" id="KW-0175">Coiled coil</keyword>
<dbReference type="InterPro" id="IPR042108">
    <property type="entry name" value="GTPase_HflX_N_sf"/>
</dbReference>
<dbReference type="EMBL" id="BAAAXF010000060">
    <property type="protein sequence ID" value="GAA3501719.1"/>
    <property type="molecule type" value="Genomic_DNA"/>
</dbReference>
<dbReference type="InterPro" id="IPR005225">
    <property type="entry name" value="Small_GTP-bd"/>
</dbReference>
<dbReference type="PANTHER" id="PTHR10229:SF0">
    <property type="entry name" value="GTP-BINDING PROTEIN 6-RELATED"/>
    <property type="match status" value="1"/>
</dbReference>
<dbReference type="SUPFAM" id="SSF52540">
    <property type="entry name" value="P-loop containing nucleoside triphosphate hydrolases"/>
    <property type="match status" value="1"/>
</dbReference>
<dbReference type="HAMAP" id="MF_00900">
    <property type="entry name" value="GTPase_HflX"/>
    <property type="match status" value="1"/>
</dbReference>
<dbReference type="PANTHER" id="PTHR10229">
    <property type="entry name" value="GTP-BINDING PROTEIN HFLX"/>
    <property type="match status" value="1"/>
</dbReference>
<dbReference type="NCBIfam" id="TIGR00231">
    <property type="entry name" value="small_GTP"/>
    <property type="match status" value="1"/>
</dbReference>
<evidence type="ECO:0000256" key="2">
    <source>
        <dbReference type="ARBA" id="ARBA00022741"/>
    </source>
</evidence>
<comment type="subunit">
    <text evidence="5">Monomer. Associates with the 50S ribosomal subunit.</text>
</comment>
<comment type="similarity">
    <text evidence="5">Belongs to the TRAFAC class OBG-HflX-like GTPase superfamily. HflX GTPase family.</text>
</comment>
<dbReference type="Gene3D" id="3.40.50.300">
    <property type="entry name" value="P-loop containing nucleotide triphosphate hydrolases"/>
    <property type="match status" value="1"/>
</dbReference>
<dbReference type="InterPro" id="IPR025121">
    <property type="entry name" value="GTPase_HflX_N"/>
</dbReference>
<dbReference type="Gene3D" id="6.10.250.2860">
    <property type="match status" value="1"/>
</dbReference>
<dbReference type="InterPro" id="IPR032305">
    <property type="entry name" value="GTP-bd_M"/>
</dbReference>
<evidence type="ECO:0000256" key="6">
    <source>
        <dbReference type="SAM" id="Coils"/>
    </source>
</evidence>
<evidence type="ECO:0000256" key="3">
    <source>
        <dbReference type="ARBA" id="ARBA00022842"/>
    </source>
</evidence>
<evidence type="ECO:0000259" key="8">
    <source>
        <dbReference type="PROSITE" id="PS51705"/>
    </source>
</evidence>
<keyword evidence="10" id="KW-1185">Reference proteome</keyword>
<keyword evidence="1" id="KW-0479">Metal-binding</keyword>
<evidence type="ECO:0000256" key="1">
    <source>
        <dbReference type="ARBA" id="ARBA00022723"/>
    </source>
</evidence>
<sequence>MPGTWLTGERPGARTHADDTAPRQWRAILLALTDRDGSDPPGGGSLDELERLAATDGIGVADRMVQVRGRPDPATYLGSGKVRELAELVGSRHADVVIADGELTPAQVRGLEDGTGVRVVDRTGLILDIFAEHARSFEGKAQVELAQLAYELPRLRGHGREMSRIGGGRMAGGAGTGVRGRGEMRLEIQRRHLRRRMRTLREQVRRTARRREVTRRRRTRDRVPSVAITGYTNAGKSALLNRLAGADAEVADVLFATLDPLVRQVRTPDGLTYTLTDTVGFVRRLPHQLVDAFRSTLEEVTRADLALHVVDASSPQATEHIATVRGVLGDIGAQDVPELLVLNKADLAAPEQMDTLRRIHPAAVPVSARTGEGLDDLRDALRDRLAALFPPDRARTATPADTEGSP</sequence>
<comment type="function">
    <text evidence="5">GTPase that associates with the 50S ribosomal subunit and may have a role during protein synthesis or ribosome biogenesis.</text>
</comment>
<dbReference type="CDD" id="cd01878">
    <property type="entry name" value="HflX"/>
    <property type="match status" value="1"/>
</dbReference>